<dbReference type="VEuPathDB" id="FungiDB:GGTG_00006"/>
<keyword evidence="4" id="KW-1185">Reference proteome</keyword>
<reference evidence="2" key="3">
    <citation type="submission" date="2010-09" db="EMBL/GenBank/DDBJ databases">
        <title>Annotation of Gaeumannomyces graminis var. tritici R3-111a-1.</title>
        <authorList>
            <consortium name="The Broad Institute Genome Sequencing Platform"/>
            <person name="Ma L.-J."/>
            <person name="Dead R."/>
            <person name="Young S.K."/>
            <person name="Zeng Q."/>
            <person name="Gargeya S."/>
            <person name="Fitzgerald M."/>
            <person name="Haas B."/>
            <person name="Abouelleil A."/>
            <person name="Alvarado L."/>
            <person name="Arachchi H.M."/>
            <person name="Berlin A."/>
            <person name="Brown A."/>
            <person name="Chapman S.B."/>
            <person name="Chen Z."/>
            <person name="Dunbar C."/>
            <person name="Freedman E."/>
            <person name="Gearin G."/>
            <person name="Gellesch M."/>
            <person name="Goldberg J."/>
            <person name="Griggs A."/>
            <person name="Gujja S."/>
            <person name="Heiman D."/>
            <person name="Howarth C."/>
            <person name="Larson L."/>
            <person name="Lui A."/>
            <person name="MacDonald P.J.P."/>
            <person name="Mehta T."/>
            <person name="Montmayeur A."/>
            <person name="Murphy C."/>
            <person name="Neiman D."/>
            <person name="Pearson M."/>
            <person name="Priest M."/>
            <person name="Roberts A."/>
            <person name="Saif S."/>
            <person name="Shea T."/>
            <person name="Shenoy N."/>
            <person name="Sisk P."/>
            <person name="Stolte C."/>
            <person name="Sykes S."/>
            <person name="Yandava C."/>
            <person name="Wortman J."/>
            <person name="Nusbaum C."/>
            <person name="Birren B."/>
        </authorList>
    </citation>
    <scope>NUCLEOTIDE SEQUENCE</scope>
    <source>
        <strain evidence="2">R3-111a-1</strain>
    </source>
</reference>
<protein>
    <submittedName>
        <fullName evidence="2 3">Uncharacterized protein</fullName>
    </submittedName>
</protein>
<reference evidence="2" key="2">
    <citation type="submission" date="2010-07" db="EMBL/GenBank/DDBJ databases">
        <authorList>
            <consortium name="The Broad Institute Genome Sequencing Platform"/>
            <consortium name="Broad Institute Genome Sequencing Center for Infectious Disease"/>
            <person name="Ma L.-J."/>
            <person name="Dead R."/>
            <person name="Young S."/>
            <person name="Zeng Q."/>
            <person name="Koehrsen M."/>
            <person name="Alvarado L."/>
            <person name="Berlin A."/>
            <person name="Chapman S.B."/>
            <person name="Chen Z."/>
            <person name="Freedman E."/>
            <person name="Gellesch M."/>
            <person name="Goldberg J."/>
            <person name="Griggs A."/>
            <person name="Gujja S."/>
            <person name="Heilman E.R."/>
            <person name="Heiman D."/>
            <person name="Hepburn T."/>
            <person name="Howarth C."/>
            <person name="Jen D."/>
            <person name="Larson L."/>
            <person name="Mehta T."/>
            <person name="Neiman D."/>
            <person name="Pearson M."/>
            <person name="Roberts A."/>
            <person name="Saif S."/>
            <person name="Shea T."/>
            <person name="Shenoy N."/>
            <person name="Sisk P."/>
            <person name="Stolte C."/>
            <person name="Sykes S."/>
            <person name="Walk T."/>
            <person name="White J."/>
            <person name="Yandava C."/>
            <person name="Haas B."/>
            <person name="Nusbaum C."/>
            <person name="Birren B."/>
        </authorList>
    </citation>
    <scope>NUCLEOTIDE SEQUENCE</scope>
    <source>
        <strain evidence="2">R3-111a-1</strain>
    </source>
</reference>
<evidence type="ECO:0000256" key="1">
    <source>
        <dbReference type="SAM" id="MobiDB-lite"/>
    </source>
</evidence>
<dbReference type="HOGENOM" id="CLU_1875553_0_0_1"/>
<dbReference type="EnsemblFungi" id="EJT79999">
    <property type="protein sequence ID" value="EJT79999"/>
    <property type="gene ID" value="GGTG_00006"/>
</dbReference>
<feature type="region of interest" description="Disordered" evidence="1">
    <location>
        <begin position="38"/>
        <end position="90"/>
    </location>
</feature>
<dbReference type="Proteomes" id="UP000006039">
    <property type="component" value="Unassembled WGS sequence"/>
</dbReference>
<reference evidence="3" key="5">
    <citation type="submission" date="2018-04" db="UniProtKB">
        <authorList>
            <consortium name="EnsemblFungi"/>
        </authorList>
    </citation>
    <scope>IDENTIFICATION</scope>
    <source>
        <strain evidence="3">R3-111a-1</strain>
    </source>
</reference>
<sequence length="136" mass="14815">MCGGLAEEAALEAIKDAPVPKKAGRPRKNRILADAGEVQAEEQALRPSQPSIGGPLPSSLHKARATGLIPDDVQSEEHNQDVDLHSDGDPIRFYDEEDVAAEHTQRNVRAKELDNDHDELAIGRTIIRLDDAPVSR</sequence>
<dbReference type="STRING" id="644352.J3NFF9"/>
<dbReference type="GeneID" id="20340464"/>
<name>J3NFF9_GAET3</name>
<accession>J3NFF9</accession>
<evidence type="ECO:0000313" key="2">
    <source>
        <dbReference type="EMBL" id="EJT79999.1"/>
    </source>
</evidence>
<feature type="compositionally biased region" description="Basic and acidic residues" evidence="1">
    <location>
        <begin position="75"/>
        <end position="90"/>
    </location>
</feature>
<gene>
    <name evidence="3" type="primary">20340464</name>
    <name evidence="2" type="ORF">GGTG_00006</name>
</gene>
<evidence type="ECO:0000313" key="3">
    <source>
        <dbReference type="EnsemblFungi" id="EJT79999"/>
    </source>
</evidence>
<dbReference type="AlphaFoldDB" id="J3NFF9"/>
<dbReference type="RefSeq" id="XP_009216008.1">
    <property type="nucleotide sequence ID" value="XM_009217744.1"/>
</dbReference>
<evidence type="ECO:0000313" key="4">
    <source>
        <dbReference type="Proteomes" id="UP000006039"/>
    </source>
</evidence>
<proteinExistence type="predicted"/>
<reference evidence="4" key="1">
    <citation type="submission" date="2010-07" db="EMBL/GenBank/DDBJ databases">
        <title>The genome sequence of Gaeumannomyces graminis var. tritici strain R3-111a-1.</title>
        <authorList>
            <consortium name="The Broad Institute Genome Sequencing Platform"/>
            <person name="Ma L.-J."/>
            <person name="Dead R."/>
            <person name="Young S."/>
            <person name="Zeng Q."/>
            <person name="Koehrsen M."/>
            <person name="Alvarado L."/>
            <person name="Berlin A."/>
            <person name="Chapman S.B."/>
            <person name="Chen Z."/>
            <person name="Freedman E."/>
            <person name="Gellesch M."/>
            <person name="Goldberg J."/>
            <person name="Griggs A."/>
            <person name="Gujja S."/>
            <person name="Heilman E.R."/>
            <person name="Heiman D."/>
            <person name="Hepburn T."/>
            <person name="Howarth C."/>
            <person name="Jen D."/>
            <person name="Larson L."/>
            <person name="Mehta T."/>
            <person name="Neiman D."/>
            <person name="Pearson M."/>
            <person name="Roberts A."/>
            <person name="Saif S."/>
            <person name="Shea T."/>
            <person name="Shenoy N."/>
            <person name="Sisk P."/>
            <person name="Stolte C."/>
            <person name="Sykes S."/>
            <person name="Walk T."/>
            <person name="White J."/>
            <person name="Yandava C."/>
            <person name="Haas B."/>
            <person name="Nusbaum C."/>
            <person name="Birren B."/>
        </authorList>
    </citation>
    <scope>NUCLEOTIDE SEQUENCE [LARGE SCALE GENOMIC DNA]</scope>
    <source>
        <strain evidence="4">R3-111a-1</strain>
    </source>
</reference>
<organism evidence="2">
    <name type="scientific">Gaeumannomyces tritici (strain R3-111a-1)</name>
    <name type="common">Wheat and barley take-all root rot fungus</name>
    <name type="synonym">Gaeumannomyces graminis var. tritici</name>
    <dbReference type="NCBI Taxonomy" id="644352"/>
    <lineage>
        <taxon>Eukaryota</taxon>
        <taxon>Fungi</taxon>
        <taxon>Dikarya</taxon>
        <taxon>Ascomycota</taxon>
        <taxon>Pezizomycotina</taxon>
        <taxon>Sordariomycetes</taxon>
        <taxon>Sordariomycetidae</taxon>
        <taxon>Magnaporthales</taxon>
        <taxon>Magnaporthaceae</taxon>
        <taxon>Gaeumannomyces</taxon>
    </lineage>
</organism>
<reference evidence="3" key="4">
    <citation type="journal article" date="2015" name="G3 (Bethesda)">
        <title>Genome sequences of three phytopathogenic species of the Magnaporthaceae family of fungi.</title>
        <authorList>
            <person name="Okagaki L.H."/>
            <person name="Nunes C.C."/>
            <person name="Sailsbery J."/>
            <person name="Clay B."/>
            <person name="Brown D."/>
            <person name="John T."/>
            <person name="Oh Y."/>
            <person name="Young N."/>
            <person name="Fitzgerald M."/>
            <person name="Haas B.J."/>
            <person name="Zeng Q."/>
            <person name="Young S."/>
            <person name="Adiconis X."/>
            <person name="Fan L."/>
            <person name="Levin J.Z."/>
            <person name="Mitchell T.K."/>
            <person name="Okubara P.A."/>
            <person name="Farman M.L."/>
            <person name="Kohn L.M."/>
            <person name="Birren B."/>
            <person name="Ma L.-J."/>
            <person name="Dean R.A."/>
        </authorList>
    </citation>
    <scope>NUCLEOTIDE SEQUENCE</scope>
    <source>
        <strain evidence="3">R3-111a-1</strain>
    </source>
</reference>
<dbReference type="EMBL" id="GL385395">
    <property type="protein sequence ID" value="EJT79999.1"/>
    <property type="molecule type" value="Genomic_DNA"/>
</dbReference>